<proteinExistence type="predicted"/>
<reference evidence="1" key="1">
    <citation type="submission" date="2021-06" db="EMBL/GenBank/DDBJ databases">
        <authorList>
            <person name="Kallberg Y."/>
            <person name="Tangrot J."/>
            <person name="Rosling A."/>
        </authorList>
    </citation>
    <scope>NUCLEOTIDE SEQUENCE</scope>
    <source>
        <strain evidence="1">MA461A</strain>
    </source>
</reference>
<protein>
    <submittedName>
        <fullName evidence="1">19679_t:CDS:1</fullName>
    </submittedName>
</protein>
<dbReference type="Proteomes" id="UP000789920">
    <property type="component" value="Unassembled WGS sequence"/>
</dbReference>
<evidence type="ECO:0000313" key="1">
    <source>
        <dbReference type="EMBL" id="CAG8823646.1"/>
    </source>
</evidence>
<comment type="caution">
    <text evidence="1">The sequence shown here is derived from an EMBL/GenBank/DDBJ whole genome shotgun (WGS) entry which is preliminary data.</text>
</comment>
<gene>
    <name evidence="1" type="ORF">RPERSI_LOCUS26065</name>
</gene>
<name>A0ACA9S3K9_9GLOM</name>
<feature type="non-terminal residue" evidence="1">
    <location>
        <position position="1"/>
    </location>
</feature>
<sequence>ETVDMNEYCYTSMNTIFNKYYKSHRYFIIIDDQKYSLEMTTAYGVEIMTLDEFERRFFHICN</sequence>
<dbReference type="EMBL" id="CAJVQC010087816">
    <property type="protein sequence ID" value="CAG8823646.1"/>
    <property type="molecule type" value="Genomic_DNA"/>
</dbReference>
<organism evidence="1 2">
    <name type="scientific">Racocetra persica</name>
    <dbReference type="NCBI Taxonomy" id="160502"/>
    <lineage>
        <taxon>Eukaryota</taxon>
        <taxon>Fungi</taxon>
        <taxon>Fungi incertae sedis</taxon>
        <taxon>Mucoromycota</taxon>
        <taxon>Glomeromycotina</taxon>
        <taxon>Glomeromycetes</taxon>
        <taxon>Diversisporales</taxon>
        <taxon>Gigasporaceae</taxon>
        <taxon>Racocetra</taxon>
    </lineage>
</organism>
<accession>A0ACA9S3K9</accession>
<evidence type="ECO:0000313" key="2">
    <source>
        <dbReference type="Proteomes" id="UP000789920"/>
    </source>
</evidence>
<keyword evidence="2" id="KW-1185">Reference proteome</keyword>